<feature type="compositionally biased region" description="Basic residues" evidence="1">
    <location>
        <begin position="63"/>
        <end position="92"/>
    </location>
</feature>
<evidence type="ECO:0000256" key="1">
    <source>
        <dbReference type="SAM" id="MobiDB-lite"/>
    </source>
</evidence>
<evidence type="ECO:0000313" key="2">
    <source>
        <dbReference type="EMBL" id="KAJ8393611.1"/>
    </source>
</evidence>
<dbReference type="EMBL" id="JAINUG010000135">
    <property type="protein sequence ID" value="KAJ8393611.1"/>
    <property type="molecule type" value="Genomic_DNA"/>
</dbReference>
<dbReference type="AlphaFoldDB" id="A0AAD7WDY9"/>
<dbReference type="Proteomes" id="UP001221898">
    <property type="component" value="Unassembled WGS sequence"/>
</dbReference>
<sequence>MMYRVSASVSRAGLPENAAATPVRAARWNRSVPCENKICGALCRLRFASACSPALFRGFGGRDRRHTASPRGRRRPRHLRSHARRASRRLGHGRLSPSHIAYPRKSSLPLRGPDAYFDLFGGWVISAVATGARSVCSNHNHKKLAIS</sequence>
<name>A0AAD7WDY9_9TELE</name>
<keyword evidence="3" id="KW-1185">Reference proteome</keyword>
<reference evidence="2" key="1">
    <citation type="journal article" date="2023" name="Science">
        <title>Genome structures resolve the early diversification of teleost fishes.</title>
        <authorList>
            <person name="Parey E."/>
            <person name="Louis A."/>
            <person name="Montfort J."/>
            <person name="Bouchez O."/>
            <person name="Roques C."/>
            <person name="Iampietro C."/>
            <person name="Lluch J."/>
            <person name="Castinel A."/>
            <person name="Donnadieu C."/>
            <person name="Desvignes T."/>
            <person name="Floi Bucao C."/>
            <person name="Jouanno E."/>
            <person name="Wen M."/>
            <person name="Mejri S."/>
            <person name="Dirks R."/>
            <person name="Jansen H."/>
            <person name="Henkel C."/>
            <person name="Chen W.J."/>
            <person name="Zahm M."/>
            <person name="Cabau C."/>
            <person name="Klopp C."/>
            <person name="Thompson A.W."/>
            <person name="Robinson-Rechavi M."/>
            <person name="Braasch I."/>
            <person name="Lecointre G."/>
            <person name="Bobe J."/>
            <person name="Postlethwait J.H."/>
            <person name="Berthelot C."/>
            <person name="Roest Crollius H."/>
            <person name="Guiguen Y."/>
        </authorList>
    </citation>
    <scope>NUCLEOTIDE SEQUENCE</scope>
    <source>
        <strain evidence="2">NC1722</strain>
    </source>
</reference>
<organism evidence="2 3">
    <name type="scientific">Aldrovandia affinis</name>
    <dbReference type="NCBI Taxonomy" id="143900"/>
    <lineage>
        <taxon>Eukaryota</taxon>
        <taxon>Metazoa</taxon>
        <taxon>Chordata</taxon>
        <taxon>Craniata</taxon>
        <taxon>Vertebrata</taxon>
        <taxon>Euteleostomi</taxon>
        <taxon>Actinopterygii</taxon>
        <taxon>Neopterygii</taxon>
        <taxon>Teleostei</taxon>
        <taxon>Notacanthiformes</taxon>
        <taxon>Halosauridae</taxon>
        <taxon>Aldrovandia</taxon>
    </lineage>
</organism>
<protein>
    <submittedName>
        <fullName evidence="2">Uncharacterized protein</fullName>
    </submittedName>
</protein>
<comment type="caution">
    <text evidence="2">The sequence shown here is derived from an EMBL/GenBank/DDBJ whole genome shotgun (WGS) entry which is preliminary data.</text>
</comment>
<evidence type="ECO:0000313" key="3">
    <source>
        <dbReference type="Proteomes" id="UP001221898"/>
    </source>
</evidence>
<accession>A0AAD7WDY9</accession>
<feature type="region of interest" description="Disordered" evidence="1">
    <location>
        <begin position="62"/>
        <end position="98"/>
    </location>
</feature>
<proteinExistence type="predicted"/>
<gene>
    <name evidence="2" type="ORF">AAFF_G00058300</name>
</gene>